<evidence type="ECO:0000256" key="6">
    <source>
        <dbReference type="ARBA" id="ARBA00023242"/>
    </source>
</evidence>
<organism evidence="11">
    <name type="scientific">Glycine max</name>
    <name type="common">Soybean</name>
    <name type="synonym">Glycine hispida</name>
    <dbReference type="NCBI Taxonomy" id="3847"/>
    <lineage>
        <taxon>Eukaryota</taxon>
        <taxon>Viridiplantae</taxon>
        <taxon>Streptophyta</taxon>
        <taxon>Embryophyta</taxon>
        <taxon>Tracheophyta</taxon>
        <taxon>Spermatophyta</taxon>
        <taxon>Magnoliopsida</taxon>
        <taxon>eudicotyledons</taxon>
        <taxon>Gunneridae</taxon>
        <taxon>Pentapetalae</taxon>
        <taxon>rosids</taxon>
        <taxon>fabids</taxon>
        <taxon>Fabales</taxon>
        <taxon>Fabaceae</taxon>
        <taxon>Papilionoideae</taxon>
        <taxon>50 kb inversion clade</taxon>
        <taxon>NPAAA clade</taxon>
        <taxon>indigoferoid/millettioid clade</taxon>
        <taxon>Phaseoleae</taxon>
        <taxon>Glycine</taxon>
        <taxon>Glycine subgen. Soja</taxon>
    </lineage>
</organism>
<sequence>MSKIFSLLPHTLLGYVSSRIRGVSKGNPLLKHIRNVRWAFADVVCDYLLGQSSCALYLSLRYHLLHPDYLFYRIRKLQKNFKLRVVLCHVGVEDVIKPLLEVTKTALLHDCTLLCGWSLEECGRYLETIKLTHALTTVRHVNKTDVVTLGTTFGYLCNIMGASMEDLARCPGIVGERKVKRLFDTFHEPFKHVESSRQAIPETSVQNKPASPKKELEVTVKSALSAAFAKYSGRVGKRKSTSQVEEKGESIISKESEAET</sequence>
<evidence type="ECO:0000256" key="8">
    <source>
        <dbReference type="SAM" id="MobiDB-lite"/>
    </source>
</evidence>
<keyword evidence="4" id="KW-0238">DNA-binding</keyword>
<dbReference type="SUPFAM" id="SSF47781">
    <property type="entry name" value="RuvA domain 2-like"/>
    <property type="match status" value="1"/>
</dbReference>
<dbReference type="CDD" id="cd22325">
    <property type="entry name" value="ERCC1_C-like"/>
    <property type="match status" value="1"/>
</dbReference>
<dbReference type="SUPFAM" id="SSF52980">
    <property type="entry name" value="Restriction endonuclease-like"/>
    <property type="match status" value="1"/>
</dbReference>
<dbReference type="Gramene" id="KRG92823">
    <property type="protein sequence ID" value="KRG92823"/>
    <property type="gene ID" value="GLYMA_20G232000"/>
</dbReference>
<evidence type="ECO:0000259" key="9">
    <source>
        <dbReference type="Pfam" id="PF03834"/>
    </source>
</evidence>
<reference evidence="11" key="2">
    <citation type="submission" date="2018-02" db="UniProtKB">
        <authorList>
            <consortium name="EnsemblPlants"/>
        </authorList>
    </citation>
    <scope>IDENTIFICATION</scope>
    <source>
        <strain evidence="11">Williams 82</strain>
    </source>
</reference>
<dbReference type="GO" id="GO:0000110">
    <property type="term" value="C:nucleotide-excision repair factor 1 complex"/>
    <property type="evidence" value="ECO:0000318"/>
    <property type="project" value="GO_Central"/>
</dbReference>
<dbReference type="eggNOG" id="KOG2841">
    <property type="taxonomic scope" value="Eukaryota"/>
</dbReference>
<dbReference type="Proteomes" id="UP000008827">
    <property type="component" value="Chromosome 20"/>
</dbReference>
<name>K7N575_SOYBN</name>
<dbReference type="FunFam" id="1.10.150.20:FF:000017">
    <property type="entry name" value="DNA excision repair protein ERCC-1"/>
    <property type="match status" value="1"/>
</dbReference>
<dbReference type="PaxDb" id="3847-GLYMA20G37571.1"/>
<dbReference type="InParanoid" id="K7N575"/>
<dbReference type="GO" id="GO:0003697">
    <property type="term" value="F:single-stranded DNA binding"/>
    <property type="evidence" value="ECO:0000318"/>
    <property type="project" value="GO_Central"/>
</dbReference>
<dbReference type="GO" id="GO:0003684">
    <property type="term" value="F:damaged DNA binding"/>
    <property type="evidence" value="ECO:0000318"/>
    <property type="project" value="GO_Central"/>
</dbReference>
<accession>K7N575</accession>
<gene>
    <name evidence="10" type="ORF">GLYMA_20G232000</name>
</gene>
<dbReference type="AlphaFoldDB" id="K7N575"/>
<dbReference type="Gene3D" id="1.10.150.20">
    <property type="entry name" value="5' to 3' exonuclease, C-terminal subdomain"/>
    <property type="match status" value="1"/>
</dbReference>
<evidence type="ECO:0000313" key="11">
    <source>
        <dbReference type="EnsemblPlants" id="KRG92823"/>
    </source>
</evidence>
<reference evidence="10 11" key="1">
    <citation type="journal article" date="2010" name="Nature">
        <title>Genome sequence of the palaeopolyploid soybean.</title>
        <authorList>
            <person name="Schmutz J."/>
            <person name="Cannon S.B."/>
            <person name="Schlueter J."/>
            <person name="Ma J."/>
            <person name="Mitros T."/>
            <person name="Nelson W."/>
            <person name="Hyten D.L."/>
            <person name="Song Q."/>
            <person name="Thelen J.J."/>
            <person name="Cheng J."/>
            <person name="Xu D."/>
            <person name="Hellsten U."/>
            <person name="May G.D."/>
            <person name="Yu Y."/>
            <person name="Sakurai T."/>
            <person name="Umezawa T."/>
            <person name="Bhattacharyya M.K."/>
            <person name="Sandhu D."/>
            <person name="Valliyodan B."/>
            <person name="Lindquist E."/>
            <person name="Peto M."/>
            <person name="Grant D."/>
            <person name="Shu S."/>
            <person name="Goodstein D."/>
            <person name="Barry K."/>
            <person name="Futrell-Griggs M."/>
            <person name="Abernathy B."/>
            <person name="Du J."/>
            <person name="Tian Z."/>
            <person name="Zhu L."/>
            <person name="Gill N."/>
            <person name="Joshi T."/>
            <person name="Libault M."/>
            <person name="Sethuraman A."/>
            <person name="Zhang X.-C."/>
            <person name="Shinozaki K."/>
            <person name="Nguyen H.T."/>
            <person name="Wing R.A."/>
            <person name="Cregan P."/>
            <person name="Specht J."/>
            <person name="Grimwood J."/>
            <person name="Rokhsar D."/>
            <person name="Stacey G."/>
            <person name="Shoemaker R.C."/>
            <person name="Jackson S.A."/>
        </authorList>
    </citation>
    <scope>NUCLEOTIDE SEQUENCE [LARGE SCALE GENOMIC DNA]</scope>
    <source>
        <strain evidence="11">cv. Williams 82</strain>
        <tissue evidence="10">Callus</tissue>
    </source>
</reference>
<evidence type="ECO:0000256" key="1">
    <source>
        <dbReference type="ARBA" id="ARBA00004123"/>
    </source>
</evidence>
<keyword evidence="6" id="KW-0539">Nucleus</keyword>
<keyword evidence="3" id="KW-0227">DNA damage</keyword>
<dbReference type="GO" id="GO:0070914">
    <property type="term" value="P:UV-damage excision repair"/>
    <property type="evidence" value="ECO:0000318"/>
    <property type="project" value="GO_Central"/>
</dbReference>
<protein>
    <recommendedName>
        <fullName evidence="7">DNA excision repair protein ERCC-1</fullName>
    </recommendedName>
</protein>
<dbReference type="GO" id="GO:0006312">
    <property type="term" value="P:mitotic recombination"/>
    <property type="evidence" value="ECO:0000318"/>
    <property type="project" value="GO_Central"/>
</dbReference>
<dbReference type="PANTHER" id="PTHR12749">
    <property type="entry name" value="EXCISION REPAIR CROSS-COMPLEMENTING 1 ERCC1"/>
    <property type="match status" value="1"/>
</dbReference>
<evidence type="ECO:0000313" key="12">
    <source>
        <dbReference type="Proteomes" id="UP000008827"/>
    </source>
</evidence>
<dbReference type="NCBIfam" id="TIGR00597">
    <property type="entry name" value="rad10"/>
    <property type="match status" value="1"/>
</dbReference>
<dbReference type="Pfam" id="PF03834">
    <property type="entry name" value="Rad10"/>
    <property type="match status" value="1"/>
</dbReference>
<evidence type="ECO:0000256" key="4">
    <source>
        <dbReference type="ARBA" id="ARBA00023125"/>
    </source>
</evidence>
<comment type="subcellular location">
    <subcellularLocation>
        <location evidence="1">Nucleus</location>
    </subcellularLocation>
</comment>
<evidence type="ECO:0000256" key="3">
    <source>
        <dbReference type="ARBA" id="ARBA00022763"/>
    </source>
</evidence>
<reference evidence="10" key="3">
    <citation type="submission" date="2018-07" db="EMBL/GenBank/DDBJ databases">
        <title>WGS assembly of Glycine max.</title>
        <authorList>
            <person name="Schmutz J."/>
            <person name="Cannon S."/>
            <person name="Schlueter J."/>
            <person name="Ma J."/>
            <person name="Mitros T."/>
            <person name="Nelson W."/>
            <person name="Hyten D."/>
            <person name="Song Q."/>
            <person name="Thelen J."/>
            <person name="Cheng J."/>
            <person name="Xu D."/>
            <person name="Hellsten U."/>
            <person name="May G."/>
            <person name="Yu Y."/>
            <person name="Sakurai T."/>
            <person name="Umezawa T."/>
            <person name="Bhattacharyya M."/>
            <person name="Sandhu D."/>
            <person name="Valliyodan B."/>
            <person name="Lindquist E."/>
            <person name="Peto M."/>
            <person name="Grant D."/>
            <person name="Shu S."/>
            <person name="Goodstein D."/>
            <person name="Barry K."/>
            <person name="Futrell-Griggs M."/>
            <person name="Abernathy B."/>
            <person name="Du J."/>
            <person name="Tian Z."/>
            <person name="Zhu L."/>
            <person name="Gill N."/>
            <person name="Joshi T."/>
            <person name="Libault M."/>
            <person name="Sethuraman A."/>
            <person name="Zhang X."/>
            <person name="Shinozaki K."/>
            <person name="Nguyen H."/>
            <person name="Wing R."/>
            <person name="Cregan P."/>
            <person name="Specht J."/>
            <person name="Grimwood J."/>
            <person name="Rokhsar D."/>
            <person name="Stacey G."/>
            <person name="Shoemaker R."/>
            <person name="Jackson S."/>
        </authorList>
    </citation>
    <scope>NUCLEOTIDE SEQUENCE</scope>
    <source>
        <tissue evidence="10">Callus</tissue>
    </source>
</reference>
<dbReference type="PANTHER" id="PTHR12749:SF0">
    <property type="entry name" value="DNA EXCISION REPAIR PROTEIN ERCC-1"/>
    <property type="match status" value="1"/>
</dbReference>
<dbReference type="Gene3D" id="3.40.50.10130">
    <property type="match status" value="1"/>
</dbReference>
<evidence type="ECO:0000256" key="7">
    <source>
        <dbReference type="ARBA" id="ARBA00071993"/>
    </source>
</evidence>
<feature type="compositionally biased region" description="Basic and acidic residues" evidence="8">
    <location>
        <begin position="244"/>
        <end position="260"/>
    </location>
</feature>
<dbReference type="OMA" id="EFADINC"/>
<comment type="similarity">
    <text evidence="2">Belongs to the ERCC1/RAD10/SWI10 family.</text>
</comment>
<evidence type="ECO:0000256" key="5">
    <source>
        <dbReference type="ARBA" id="ARBA00023204"/>
    </source>
</evidence>
<dbReference type="InterPro" id="IPR004579">
    <property type="entry name" value="ERCC1/RAD10/SWI10"/>
</dbReference>
<keyword evidence="12" id="KW-1185">Reference proteome</keyword>
<dbReference type="InterPro" id="IPR047260">
    <property type="entry name" value="ERCC1-like_central_dom"/>
</dbReference>
<dbReference type="STRING" id="3847.K7N575"/>
<dbReference type="EMBL" id="CM000853">
    <property type="protein sequence ID" value="KRG92823.1"/>
    <property type="molecule type" value="Genomic_DNA"/>
</dbReference>
<dbReference type="GO" id="GO:0006289">
    <property type="term" value="P:nucleotide-excision repair"/>
    <property type="evidence" value="ECO:0007669"/>
    <property type="project" value="UniProtKB-ARBA"/>
</dbReference>
<dbReference type="InterPro" id="IPR010994">
    <property type="entry name" value="RuvA_2-like"/>
</dbReference>
<dbReference type="GO" id="GO:0006302">
    <property type="term" value="P:double-strand break repair"/>
    <property type="evidence" value="ECO:0007669"/>
    <property type="project" value="UniProtKB-ARBA"/>
</dbReference>
<dbReference type="GO" id="GO:0070522">
    <property type="term" value="C:ERCC4-ERCC1 complex"/>
    <property type="evidence" value="ECO:0000318"/>
    <property type="project" value="GO_Central"/>
</dbReference>
<dbReference type="EnsemblPlants" id="KRG92823">
    <property type="protein sequence ID" value="KRG92823"/>
    <property type="gene ID" value="GLYMA_20G232000"/>
</dbReference>
<feature type="domain" description="ERCC1-like central" evidence="9">
    <location>
        <begin position="23"/>
        <end position="130"/>
    </location>
</feature>
<keyword evidence="5" id="KW-0234">DNA repair</keyword>
<evidence type="ECO:0000313" key="10">
    <source>
        <dbReference type="EMBL" id="KRG92823.1"/>
    </source>
</evidence>
<dbReference type="SMR" id="K7N575"/>
<evidence type="ECO:0000256" key="2">
    <source>
        <dbReference type="ARBA" id="ARBA00008283"/>
    </source>
</evidence>
<feature type="region of interest" description="Disordered" evidence="8">
    <location>
        <begin position="233"/>
        <end position="260"/>
    </location>
</feature>
<dbReference type="FunFam" id="3.40.50.10130:FF:000001">
    <property type="entry name" value="DNA excision repair protein ERCC-1"/>
    <property type="match status" value="1"/>
</dbReference>
<dbReference type="HOGENOM" id="CLU_041616_4_0_1"/>
<proteinExistence type="inferred from homology"/>
<dbReference type="InterPro" id="IPR011335">
    <property type="entry name" value="Restrct_endonuc-II-like"/>
</dbReference>